<organism evidence="2 3">
    <name type="scientific">Dipteronia dyeriana</name>
    <dbReference type="NCBI Taxonomy" id="168575"/>
    <lineage>
        <taxon>Eukaryota</taxon>
        <taxon>Viridiplantae</taxon>
        <taxon>Streptophyta</taxon>
        <taxon>Embryophyta</taxon>
        <taxon>Tracheophyta</taxon>
        <taxon>Spermatophyta</taxon>
        <taxon>Magnoliopsida</taxon>
        <taxon>eudicotyledons</taxon>
        <taxon>Gunneridae</taxon>
        <taxon>Pentapetalae</taxon>
        <taxon>rosids</taxon>
        <taxon>malvids</taxon>
        <taxon>Sapindales</taxon>
        <taxon>Sapindaceae</taxon>
        <taxon>Hippocastanoideae</taxon>
        <taxon>Acereae</taxon>
        <taxon>Dipteronia</taxon>
    </lineage>
</organism>
<name>A0AAD9WNH5_9ROSI</name>
<evidence type="ECO:0000256" key="1">
    <source>
        <dbReference type="SAM" id="Phobius"/>
    </source>
</evidence>
<feature type="transmembrane region" description="Helical" evidence="1">
    <location>
        <begin position="78"/>
        <end position="100"/>
    </location>
</feature>
<proteinExistence type="predicted"/>
<dbReference type="EMBL" id="JANJYI010000009">
    <property type="protein sequence ID" value="KAK2636438.1"/>
    <property type="molecule type" value="Genomic_DNA"/>
</dbReference>
<feature type="transmembrane region" description="Helical" evidence="1">
    <location>
        <begin position="168"/>
        <end position="189"/>
    </location>
</feature>
<dbReference type="Proteomes" id="UP001280121">
    <property type="component" value="Unassembled WGS sequence"/>
</dbReference>
<accession>A0AAD9WNH5</accession>
<keyword evidence="3" id="KW-1185">Reference proteome</keyword>
<keyword evidence="1" id="KW-1133">Transmembrane helix</keyword>
<evidence type="ECO:0000313" key="2">
    <source>
        <dbReference type="EMBL" id="KAK2636438.1"/>
    </source>
</evidence>
<keyword evidence="1" id="KW-0812">Transmembrane</keyword>
<comment type="caution">
    <text evidence="2">The sequence shown here is derived from an EMBL/GenBank/DDBJ whole genome shotgun (WGS) entry which is preliminary data.</text>
</comment>
<feature type="transmembrane region" description="Helical" evidence="1">
    <location>
        <begin position="133"/>
        <end position="156"/>
    </location>
</feature>
<gene>
    <name evidence="2" type="ORF">Ddye_031230</name>
</gene>
<feature type="transmembrane region" description="Helical" evidence="1">
    <location>
        <begin position="195"/>
        <end position="218"/>
    </location>
</feature>
<feature type="transmembrane region" description="Helical" evidence="1">
    <location>
        <begin position="107"/>
        <end position="127"/>
    </location>
</feature>
<reference evidence="2" key="1">
    <citation type="journal article" date="2023" name="Plant J.">
        <title>Genome sequences and population genomics provide insights into the demographic history, inbreeding, and mutation load of two 'living fossil' tree species of Dipteronia.</title>
        <authorList>
            <person name="Feng Y."/>
            <person name="Comes H.P."/>
            <person name="Chen J."/>
            <person name="Zhu S."/>
            <person name="Lu R."/>
            <person name="Zhang X."/>
            <person name="Li P."/>
            <person name="Qiu J."/>
            <person name="Olsen K.M."/>
            <person name="Qiu Y."/>
        </authorList>
    </citation>
    <scope>NUCLEOTIDE SEQUENCE</scope>
    <source>
        <strain evidence="2">KIB01</strain>
    </source>
</reference>
<protein>
    <submittedName>
        <fullName evidence="2">Uncharacterized protein</fullName>
    </submittedName>
</protein>
<dbReference type="PANTHER" id="PTHR36714">
    <property type="entry name" value="T23E23.1"/>
    <property type="match status" value="1"/>
</dbReference>
<keyword evidence="1" id="KW-0472">Membrane</keyword>
<dbReference type="PANTHER" id="PTHR36714:SF7">
    <property type="entry name" value="TRANSMEMBRANE PROTEIN"/>
    <property type="match status" value="1"/>
</dbReference>
<sequence length="242" mass="27807">MPDHHMTKQFNKDFGYKLIQLGLLYLVPLYLLELFSVLVTVDLASKIYNTEERSITLKEMIHKPISKAGFRGTFITSLYVLFLSTCTVLGLIWLVIHYYAVFRNFSFYLFFAVLYGVSFVALLTKYLEWSALWNMSVVISMLEEIYGVEALALSAYFNRGSEKRGQRLMLVFFVWGLGLRLPCLFLGCHESGNGIIVQVLFSGFGNVIKWVACMIYFYDCKKRVLEKKVDEEVGVLVVVADE</sequence>
<dbReference type="AlphaFoldDB" id="A0AAD9WNH5"/>
<feature type="transmembrane region" description="Helical" evidence="1">
    <location>
        <begin position="21"/>
        <end position="41"/>
    </location>
</feature>
<evidence type="ECO:0000313" key="3">
    <source>
        <dbReference type="Proteomes" id="UP001280121"/>
    </source>
</evidence>